<dbReference type="InterPro" id="IPR029017">
    <property type="entry name" value="Enolase-like_N"/>
</dbReference>
<dbReference type="InterPro" id="IPR029065">
    <property type="entry name" value="Enolase_C-like"/>
</dbReference>
<dbReference type="PANTHER" id="PTHR48080">
    <property type="entry name" value="D-GALACTONATE DEHYDRATASE-RELATED"/>
    <property type="match status" value="1"/>
</dbReference>
<organism evidence="3">
    <name type="scientific">Caldilineaceae bacterium SB0662_bin_9</name>
    <dbReference type="NCBI Taxonomy" id="2605258"/>
    <lineage>
        <taxon>Bacteria</taxon>
        <taxon>Bacillati</taxon>
        <taxon>Chloroflexota</taxon>
        <taxon>Caldilineae</taxon>
        <taxon>Caldilineales</taxon>
        <taxon>Caldilineaceae</taxon>
    </lineage>
</organism>
<comment type="caution">
    <text evidence="3">The sequence shown here is derived from an EMBL/GenBank/DDBJ whole genome shotgun (WGS) entry which is preliminary data.</text>
</comment>
<dbReference type="CDD" id="cd03316">
    <property type="entry name" value="MR_like"/>
    <property type="match status" value="1"/>
</dbReference>
<evidence type="ECO:0000313" key="3">
    <source>
        <dbReference type="EMBL" id="MYD90567.1"/>
    </source>
</evidence>
<dbReference type="InterPro" id="IPR013341">
    <property type="entry name" value="Mandelate_racemase_N_dom"/>
</dbReference>
<evidence type="ECO:0000259" key="2">
    <source>
        <dbReference type="SMART" id="SM00922"/>
    </source>
</evidence>
<feature type="domain" description="Mandelate racemase/muconate lactonizing enzyme C-terminal" evidence="2">
    <location>
        <begin position="130"/>
        <end position="235"/>
    </location>
</feature>
<dbReference type="GO" id="GO:0016829">
    <property type="term" value="F:lyase activity"/>
    <property type="evidence" value="ECO:0007669"/>
    <property type="project" value="UniProtKB-KW"/>
</dbReference>
<dbReference type="Gene3D" id="3.20.20.120">
    <property type="entry name" value="Enolase-like C-terminal domain"/>
    <property type="match status" value="1"/>
</dbReference>
<sequence>MKITGIESFRVWNGSRNFLFVVVDTDEGISGVGEAGITSRELAVEGAVRHFDQVLKGQDPMRTEHLWQLMFRGGFFPAQRIVSAAISAIDIALWDIKGKALGVPVYDLLGGRVRDSVVCYPHNAGHSMDIEPLVESCLKTKEEGWKFIRWGLPSDGDILEPRQSVLAAIAQAQAVREAVGDDIEMCFDVHTRLDLPDTLWLCKEFEPLHPFFVEDPLRAENQDSFKTLRPRTSVPLAAGEHFSSKWEFRQMIEEEWIDYARIDLCIVGGLTEARKIAGWCETHYIKLALHNPLGPVSSMACLHLNLATSNFGVQEQPAKPGTFLTDVCRGQPEWKDGSLLPPEGPGLGIEFDRELARSAPAQEREMPQLRRLDGSFTNW</sequence>
<dbReference type="GO" id="GO:0009063">
    <property type="term" value="P:amino acid catabolic process"/>
    <property type="evidence" value="ECO:0007669"/>
    <property type="project" value="InterPro"/>
</dbReference>
<dbReference type="InterPro" id="IPR034593">
    <property type="entry name" value="DgoD-like"/>
</dbReference>
<reference evidence="3" key="1">
    <citation type="submission" date="2019-09" db="EMBL/GenBank/DDBJ databases">
        <title>Characterisation of the sponge microbiome using genome-centric metagenomics.</title>
        <authorList>
            <person name="Engelberts J.P."/>
            <person name="Robbins S.J."/>
            <person name="De Goeij J.M."/>
            <person name="Aranda M."/>
            <person name="Bell S.C."/>
            <person name="Webster N.S."/>
        </authorList>
    </citation>
    <scope>NUCLEOTIDE SEQUENCE</scope>
    <source>
        <strain evidence="3">SB0662_bin_9</strain>
    </source>
</reference>
<dbReference type="PANTHER" id="PTHR48080:SF2">
    <property type="entry name" value="D-GALACTONATE DEHYDRATASE"/>
    <property type="match status" value="1"/>
</dbReference>
<dbReference type="SUPFAM" id="SSF54826">
    <property type="entry name" value="Enolase N-terminal domain-like"/>
    <property type="match status" value="1"/>
</dbReference>
<dbReference type="InterPro" id="IPR013342">
    <property type="entry name" value="Mandelate_racemase_C"/>
</dbReference>
<dbReference type="EMBL" id="VXPY01000069">
    <property type="protein sequence ID" value="MYD90567.1"/>
    <property type="molecule type" value="Genomic_DNA"/>
</dbReference>
<dbReference type="SFLD" id="SFLDS00001">
    <property type="entry name" value="Enolase"/>
    <property type="match status" value="1"/>
</dbReference>
<dbReference type="SMART" id="SM00922">
    <property type="entry name" value="MR_MLE"/>
    <property type="match status" value="1"/>
</dbReference>
<evidence type="ECO:0000256" key="1">
    <source>
        <dbReference type="ARBA" id="ARBA00023239"/>
    </source>
</evidence>
<keyword evidence="1" id="KW-0456">Lyase</keyword>
<dbReference type="AlphaFoldDB" id="A0A6B1DU30"/>
<dbReference type="SUPFAM" id="SSF51604">
    <property type="entry name" value="Enolase C-terminal domain-like"/>
    <property type="match status" value="1"/>
</dbReference>
<proteinExistence type="predicted"/>
<dbReference type="Pfam" id="PF02746">
    <property type="entry name" value="MR_MLE_N"/>
    <property type="match status" value="1"/>
</dbReference>
<name>A0A6B1DU30_9CHLR</name>
<accession>A0A6B1DU30</accession>
<dbReference type="Pfam" id="PF13378">
    <property type="entry name" value="MR_MLE_C"/>
    <property type="match status" value="1"/>
</dbReference>
<dbReference type="Gene3D" id="3.30.390.10">
    <property type="entry name" value="Enolase-like, N-terminal domain"/>
    <property type="match status" value="1"/>
</dbReference>
<dbReference type="PROSITE" id="PS00908">
    <property type="entry name" value="MR_MLE_1"/>
    <property type="match status" value="1"/>
</dbReference>
<dbReference type="InterPro" id="IPR036849">
    <property type="entry name" value="Enolase-like_C_sf"/>
</dbReference>
<dbReference type="SFLD" id="SFLDG00179">
    <property type="entry name" value="mandelate_racemase"/>
    <property type="match status" value="1"/>
</dbReference>
<gene>
    <name evidence="3" type="ORF">F4Y08_09575</name>
</gene>
<protein>
    <submittedName>
        <fullName evidence="3">Mandelate racemase/muconate lactonizing enzyme family protein</fullName>
    </submittedName>
</protein>
<dbReference type="InterPro" id="IPR018110">
    <property type="entry name" value="Mandel_Rmase/mucon_lact_enz_CS"/>
</dbReference>